<keyword evidence="7" id="KW-1185">Reference proteome</keyword>
<name>A0AAF0ERX7_9BASI</name>
<comment type="subcellular location">
    <subcellularLocation>
        <location evidence="1">Membrane</location>
        <topology evidence="1">Multi-pass membrane protein</topology>
    </subcellularLocation>
</comment>
<keyword evidence="4 5" id="KW-0472">Membrane</keyword>
<evidence type="ECO:0000256" key="2">
    <source>
        <dbReference type="ARBA" id="ARBA00022692"/>
    </source>
</evidence>
<dbReference type="Pfam" id="PF07264">
    <property type="entry name" value="EI24"/>
    <property type="match status" value="1"/>
</dbReference>
<dbReference type="PANTHER" id="PTHR21389">
    <property type="entry name" value="P53 INDUCED PROTEIN"/>
    <property type="match status" value="1"/>
</dbReference>
<evidence type="ECO:0000313" key="6">
    <source>
        <dbReference type="EMBL" id="WFD35838.1"/>
    </source>
</evidence>
<dbReference type="InterPro" id="IPR059112">
    <property type="entry name" value="CysZ/EI24"/>
</dbReference>
<accession>A0AAF0ERX7</accession>
<evidence type="ECO:0000256" key="5">
    <source>
        <dbReference type="SAM" id="Phobius"/>
    </source>
</evidence>
<gene>
    <name evidence="6" type="ORF">MCUN1_002706</name>
</gene>
<dbReference type="AlphaFoldDB" id="A0AAF0ERX7"/>
<evidence type="ECO:0000313" key="7">
    <source>
        <dbReference type="Proteomes" id="UP001219933"/>
    </source>
</evidence>
<dbReference type="Proteomes" id="UP001219933">
    <property type="component" value="Chromosome 3"/>
</dbReference>
<feature type="transmembrane region" description="Helical" evidence="5">
    <location>
        <begin position="136"/>
        <end position="156"/>
    </location>
</feature>
<evidence type="ECO:0008006" key="8">
    <source>
        <dbReference type="Google" id="ProtNLM"/>
    </source>
</evidence>
<sequence>MAHRSRLTALQSVDLDTDSSIGAHLEEDYFGGWTQAQWSAKGPTVYSPSMSVYRSLQMHIAWASGGWKDANNWRRVATLIRSSRGLQISLAKGLGLSCAMCIGILLFSLELIPGQVFFSDDDEQSVWIASISNVFWLYPVVAGTYFIASQLSVSVAEEAMRAHNISSQTVAQSWLDYAFRIVFILNYTVICYILSFVPWIGSALVFIAMCMVDGFFCFELVWSARGWSFEKRLRFCESHWSYLIGFGIPSTAISYFHPSGLLNLMLFSLVFPTCTILALLADPLPHSSSASTRTTMLPTTPSADRSKELSPLLPVRIPFFWPTAYLRRLVLRLGLAPRERRRADHLPVRTTPRKSAAQFVGGAWTPGASASAHSDSPMRSPWVATAIDIPAADSNARKVRRFI</sequence>
<organism evidence="6 7">
    <name type="scientific">Malassezia cuniculi</name>
    <dbReference type="NCBI Taxonomy" id="948313"/>
    <lineage>
        <taxon>Eukaryota</taxon>
        <taxon>Fungi</taxon>
        <taxon>Dikarya</taxon>
        <taxon>Basidiomycota</taxon>
        <taxon>Ustilaginomycotina</taxon>
        <taxon>Malasseziomycetes</taxon>
        <taxon>Malasseziales</taxon>
        <taxon>Malasseziaceae</taxon>
        <taxon>Malassezia</taxon>
    </lineage>
</organism>
<evidence type="ECO:0000256" key="1">
    <source>
        <dbReference type="ARBA" id="ARBA00004141"/>
    </source>
</evidence>
<feature type="transmembrane region" description="Helical" evidence="5">
    <location>
        <begin position="239"/>
        <end position="256"/>
    </location>
</feature>
<keyword evidence="2 5" id="KW-0812">Transmembrane</keyword>
<dbReference type="GO" id="GO:0016236">
    <property type="term" value="P:macroautophagy"/>
    <property type="evidence" value="ECO:0007669"/>
    <property type="project" value="TreeGrafter"/>
</dbReference>
<keyword evidence="3 5" id="KW-1133">Transmembrane helix</keyword>
<dbReference type="PANTHER" id="PTHR21389:SF0">
    <property type="entry name" value="ETOPOSIDE-INDUCED PROTEIN 2.4 HOMOLOG"/>
    <property type="match status" value="1"/>
</dbReference>
<reference evidence="6" key="1">
    <citation type="submission" date="2023-03" db="EMBL/GenBank/DDBJ databases">
        <title>Mating type loci evolution in Malassezia.</title>
        <authorList>
            <person name="Coelho M.A."/>
        </authorList>
    </citation>
    <scope>NUCLEOTIDE SEQUENCE</scope>
    <source>
        <strain evidence="6">CBS 11721</strain>
    </source>
</reference>
<feature type="transmembrane region" description="Helical" evidence="5">
    <location>
        <begin position="203"/>
        <end position="227"/>
    </location>
</feature>
<evidence type="ECO:0000256" key="3">
    <source>
        <dbReference type="ARBA" id="ARBA00022989"/>
    </source>
</evidence>
<feature type="transmembrane region" description="Helical" evidence="5">
    <location>
        <begin position="177"/>
        <end position="197"/>
    </location>
</feature>
<proteinExistence type="predicted"/>
<dbReference type="GO" id="GO:0016020">
    <property type="term" value="C:membrane"/>
    <property type="evidence" value="ECO:0007669"/>
    <property type="project" value="UniProtKB-SubCell"/>
</dbReference>
<dbReference type="EMBL" id="CP119879">
    <property type="protein sequence ID" value="WFD35838.1"/>
    <property type="molecule type" value="Genomic_DNA"/>
</dbReference>
<evidence type="ECO:0000256" key="4">
    <source>
        <dbReference type="ARBA" id="ARBA00023136"/>
    </source>
</evidence>
<feature type="transmembrane region" description="Helical" evidence="5">
    <location>
        <begin position="94"/>
        <end position="116"/>
    </location>
</feature>
<dbReference type="GO" id="GO:0005783">
    <property type="term" value="C:endoplasmic reticulum"/>
    <property type="evidence" value="ECO:0007669"/>
    <property type="project" value="TreeGrafter"/>
</dbReference>
<protein>
    <recommendedName>
        <fullName evidence="8">Etoposide-induced protein 2.4-domain-containing protein</fullName>
    </recommendedName>
</protein>